<name>A0ABQ6FPD0_9CHLR</name>
<dbReference type="PANTHER" id="PTHR18964">
    <property type="entry name" value="ROK (REPRESSOR, ORF, KINASE) FAMILY"/>
    <property type="match status" value="1"/>
</dbReference>
<dbReference type="GO" id="GO:0016301">
    <property type="term" value="F:kinase activity"/>
    <property type="evidence" value="ECO:0007669"/>
    <property type="project" value="UniProtKB-KW"/>
</dbReference>
<dbReference type="SUPFAM" id="SSF46785">
    <property type="entry name" value="Winged helix' DNA-binding domain"/>
    <property type="match status" value="1"/>
</dbReference>
<dbReference type="InterPro" id="IPR000600">
    <property type="entry name" value="ROK"/>
</dbReference>
<dbReference type="PANTHER" id="PTHR18964:SF149">
    <property type="entry name" value="BIFUNCTIONAL UDP-N-ACETYLGLUCOSAMINE 2-EPIMERASE_N-ACETYLMANNOSAMINE KINASE"/>
    <property type="match status" value="1"/>
</dbReference>
<sequence length="414" mass="44317">MLTARLTSRDVRRVNRSTVLHAIYRAGAISRLQLSQSCGLSVATVTNVVTELLAEGILLEAGLEASDGGRPRVLLRLNREYGYFLGVEIGETDVVVEIFDLTLRNLRTAHFFLYGEENHPQKAVQYVIEGVTSLLTALAIPAEKVLGMGLGVPGLVDHADNDAVLAPAWHWQRVPLKALIGQSLRIPLFLDNGAKTMALAEMHKREAVTRDETMIVLNLGTGVGAGIIYEGTLYRGKTNSAGEWGHTVVALDGAPCRCGHRGCLEAYIGATAIIRRFRESASSSLLSSAEDEMQALTAILAAAQHGDGAAIEVLHDTAHYLGAGLANLVNLFNPQYMILGGWVGTLLGPYLLSQVRQCVARYALAAPFEATQILVSQLGKDAGSIGAALLAHESFLTSDIPTNDTQQSISLATL</sequence>
<protein>
    <submittedName>
        <fullName evidence="2">Sugar kinase</fullName>
    </submittedName>
</protein>
<comment type="caution">
    <text evidence="2">The sequence shown here is derived from an EMBL/GenBank/DDBJ whole genome shotgun (WGS) entry which is preliminary data.</text>
</comment>
<accession>A0ABQ6FPD0</accession>
<evidence type="ECO:0000313" key="3">
    <source>
        <dbReference type="Proteomes" id="UP001344906"/>
    </source>
</evidence>
<keyword evidence="2" id="KW-0418">Kinase</keyword>
<proteinExistence type="inferred from homology"/>
<dbReference type="EMBL" id="BSRI01000001">
    <property type="protein sequence ID" value="GLV55418.1"/>
    <property type="molecule type" value="Genomic_DNA"/>
</dbReference>
<organism evidence="2 3">
    <name type="scientific">Dictyobacter halimunensis</name>
    <dbReference type="NCBI Taxonomy" id="3026934"/>
    <lineage>
        <taxon>Bacteria</taxon>
        <taxon>Bacillati</taxon>
        <taxon>Chloroflexota</taxon>
        <taxon>Ktedonobacteria</taxon>
        <taxon>Ktedonobacterales</taxon>
        <taxon>Dictyobacteraceae</taxon>
        <taxon>Dictyobacter</taxon>
    </lineage>
</organism>
<dbReference type="Gene3D" id="3.30.420.40">
    <property type="match status" value="2"/>
</dbReference>
<dbReference type="InterPro" id="IPR036388">
    <property type="entry name" value="WH-like_DNA-bd_sf"/>
</dbReference>
<dbReference type="PROSITE" id="PS01125">
    <property type="entry name" value="ROK"/>
    <property type="match status" value="1"/>
</dbReference>
<dbReference type="RefSeq" id="WP_338249736.1">
    <property type="nucleotide sequence ID" value="NZ_BSRI01000001.1"/>
</dbReference>
<dbReference type="InterPro" id="IPR036390">
    <property type="entry name" value="WH_DNA-bd_sf"/>
</dbReference>
<dbReference type="Pfam" id="PF00480">
    <property type="entry name" value="ROK"/>
    <property type="match status" value="1"/>
</dbReference>
<evidence type="ECO:0000256" key="1">
    <source>
        <dbReference type="ARBA" id="ARBA00006479"/>
    </source>
</evidence>
<dbReference type="SUPFAM" id="SSF53067">
    <property type="entry name" value="Actin-like ATPase domain"/>
    <property type="match status" value="1"/>
</dbReference>
<dbReference type="Proteomes" id="UP001344906">
    <property type="component" value="Unassembled WGS sequence"/>
</dbReference>
<evidence type="ECO:0000313" key="2">
    <source>
        <dbReference type="EMBL" id="GLV55418.1"/>
    </source>
</evidence>
<keyword evidence="2" id="KW-0808">Transferase</keyword>
<dbReference type="Gene3D" id="1.10.10.10">
    <property type="entry name" value="Winged helix-like DNA-binding domain superfamily/Winged helix DNA-binding domain"/>
    <property type="match status" value="1"/>
</dbReference>
<dbReference type="InterPro" id="IPR043129">
    <property type="entry name" value="ATPase_NBD"/>
</dbReference>
<comment type="similarity">
    <text evidence="1">Belongs to the ROK (NagC/XylR) family.</text>
</comment>
<reference evidence="2 3" key="1">
    <citation type="submission" date="2023-02" db="EMBL/GenBank/DDBJ databases">
        <title>Dictyobacter halimunensis sp. nov., a new member of the class Ktedonobacteria from forest soil in a geothermal area.</title>
        <authorList>
            <person name="Rachmania M.K."/>
            <person name="Ningsih F."/>
            <person name="Sakai Y."/>
            <person name="Yabe S."/>
            <person name="Yokota A."/>
            <person name="Sjamsuridzal W."/>
        </authorList>
    </citation>
    <scope>NUCLEOTIDE SEQUENCE [LARGE SCALE GENOMIC DNA]</scope>
    <source>
        <strain evidence="2 3">S3.2.2.5</strain>
    </source>
</reference>
<keyword evidence="3" id="KW-1185">Reference proteome</keyword>
<gene>
    <name evidence="2" type="ORF">KDH_22620</name>
</gene>
<dbReference type="InterPro" id="IPR049874">
    <property type="entry name" value="ROK_cs"/>
</dbReference>